<accession>A0A8K1CHI6</accession>
<sequence length="825" mass="92066">MKAPPTLPRINEEANATPPATLDDLKDAYNQWLHDLHTTNKTKKKRRSKKSQALRQLQQPTTSSAQKHISSHNTVTATKEKPVDPVEYAVARSEAQRRRFQVLADEVNYAQYQYDPPWEPGLHLFALMARHARTQASQSTGRPTRAELRDFPVQIPPTVMQIRESDCLIIVVLFTASQTQGEEVAHSAASSRGVVSKDRLAPEAAQQYSLHFHYFDSKEAFVRRLAWVLRTMLLVDTTPVQALWKQSGRIQRMPRALCSSSEVEQALLSLWDTPNDIKNLSAVQKYISCKSSVGTTVGSRVWLARSAYRKRDHLTTNVWILTATSATADYVTTIWDSSENAGITTAPCQIVKCANAQSWRQPREIVEALTQWFDLQLRATLGELVIDVLQDTEGQWWLLQVKAFQRRRVTLPLAGIRAKSAPDRLETLSNVSSTTKRKCVGKYCDHVGDPSNNNQANLLATDDDNTPSGFLTKKELLSCEFYDRFSQCDDMSLQNGCVDFAHALAFYLQHQLRKRDRTVLYEPQPLCLACLQRYYDLRTQYLSAIEPSKPQLQARNQATRSQSMKTLNSTKLPALTEAKRTVAPLVSSYSVPSLNDTIPIYEIAPAASYLDELASIERLLAQHDSTSTVAETPTPAISIADTLKTSLSVMPWSNSNTQDRVDEMWERIQLRPLPAIKTPSHTKAPTPQYNSFSLQRALPNTSTSKIDNAFNVHTVSIDDVARIFSDDAYVAEVVRDAVQRLTSKPPQGIRYVVLPNTHEDSATQLSAMARMALGTLYLDLTQAMENELGALSTGSRAAAPITDDPVGGCAVLTILASHFQSVAPK</sequence>
<gene>
    <name evidence="2" type="ORF">Poli38472_002443</name>
</gene>
<evidence type="ECO:0000313" key="3">
    <source>
        <dbReference type="Proteomes" id="UP000794436"/>
    </source>
</evidence>
<reference evidence="2" key="1">
    <citation type="submission" date="2019-03" db="EMBL/GenBank/DDBJ databases">
        <title>Long read genome sequence of the mycoparasitic Pythium oligandrum ATCC 38472 isolated from sugarbeet rhizosphere.</title>
        <authorList>
            <person name="Gaulin E."/>
        </authorList>
    </citation>
    <scope>NUCLEOTIDE SEQUENCE</scope>
    <source>
        <strain evidence="2">ATCC 38472_TT</strain>
    </source>
</reference>
<feature type="region of interest" description="Disordered" evidence="1">
    <location>
        <begin position="40"/>
        <end position="81"/>
    </location>
</feature>
<dbReference type="OrthoDB" id="75211at2759"/>
<feature type="compositionally biased region" description="Polar residues" evidence="1">
    <location>
        <begin position="53"/>
        <end position="77"/>
    </location>
</feature>
<organism evidence="2 3">
    <name type="scientific">Pythium oligandrum</name>
    <name type="common">Mycoparasitic fungus</name>
    <dbReference type="NCBI Taxonomy" id="41045"/>
    <lineage>
        <taxon>Eukaryota</taxon>
        <taxon>Sar</taxon>
        <taxon>Stramenopiles</taxon>
        <taxon>Oomycota</taxon>
        <taxon>Peronosporomycetes</taxon>
        <taxon>Pythiales</taxon>
        <taxon>Pythiaceae</taxon>
        <taxon>Pythium</taxon>
    </lineage>
</organism>
<feature type="region of interest" description="Disordered" evidence="1">
    <location>
        <begin position="1"/>
        <end position="22"/>
    </location>
</feature>
<dbReference type="Proteomes" id="UP000794436">
    <property type="component" value="Unassembled WGS sequence"/>
</dbReference>
<comment type="caution">
    <text evidence="2">The sequence shown here is derived from an EMBL/GenBank/DDBJ whole genome shotgun (WGS) entry which is preliminary data.</text>
</comment>
<feature type="compositionally biased region" description="Basic residues" evidence="1">
    <location>
        <begin position="40"/>
        <end position="52"/>
    </location>
</feature>
<proteinExistence type="predicted"/>
<keyword evidence="3" id="KW-1185">Reference proteome</keyword>
<dbReference type="EMBL" id="SPLM01000072">
    <property type="protein sequence ID" value="TMW63502.1"/>
    <property type="molecule type" value="Genomic_DNA"/>
</dbReference>
<dbReference type="AlphaFoldDB" id="A0A8K1CHI6"/>
<evidence type="ECO:0000256" key="1">
    <source>
        <dbReference type="SAM" id="MobiDB-lite"/>
    </source>
</evidence>
<name>A0A8K1CHI6_PYTOL</name>
<evidence type="ECO:0000313" key="2">
    <source>
        <dbReference type="EMBL" id="TMW63502.1"/>
    </source>
</evidence>
<protein>
    <submittedName>
        <fullName evidence="2">Uncharacterized protein</fullName>
    </submittedName>
</protein>